<protein>
    <recommendedName>
        <fullName evidence="3">COX assembly mitochondrial protein</fullName>
    </recommendedName>
</protein>
<dbReference type="Pfam" id="PF08583">
    <property type="entry name" value="Cmc1"/>
    <property type="match status" value="1"/>
</dbReference>
<organism evidence="4 5">
    <name type="scientific">Aplysia californica</name>
    <name type="common">California sea hare</name>
    <dbReference type="NCBI Taxonomy" id="6500"/>
    <lineage>
        <taxon>Eukaryota</taxon>
        <taxon>Metazoa</taxon>
        <taxon>Spiralia</taxon>
        <taxon>Lophotrochozoa</taxon>
        <taxon>Mollusca</taxon>
        <taxon>Gastropoda</taxon>
        <taxon>Heterobranchia</taxon>
        <taxon>Euthyneura</taxon>
        <taxon>Tectipleura</taxon>
        <taxon>Aplysiida</taxon>
        <taxon>Aplysioidea</taxon>
        <taxon>Aplysiidae</taxon>
        <taxon>Aplysia</taxon>
    </lineage>
</organism>
<evidence type="ECO:0000256" key="2">
    <source>
        <dbReference type="ARBA" id="ARBA00023157"/>
    </source>
</evidence>
<dbReference type="RefSeq" id="XP_012946592.1">
    <property type="nucleotide sequence ID" value="XM_013091138.2"/>
</dbReference>
<dbReference type="Proteomes" id="UP000694888">
    <property type="component" value="Unplaced"/>
</dbReference>
<reference evidence="5" key="1">
    <citation type="submission" date="2025-08" db="UniProtKB">
        <authorList>
            <consortium name="RefSeq"/>
        </authorList>
    </citation>
    <scope>IDENTIFICATION</scope>
</reference>
<evidence type="ECO:0000256" key="3">
    <source>
        <dbReference type="RuleBase" id="RU364104"/>
    </source>
</evidence>
<accession>A0ABM1AFD2</accession>
<gene>
    <name evidence="5" type="primary">LOC106014092</name>
</gene>
<proteinExistence type="inferred from homology"/>
<dbReference type="InterPro" id="IPR013892">
    <property type="entry name" value="Cyt_c_biogenesis_Cmc1-like"/>
</dbReference>
<evidence type="ECO:0000313" key="4">
    <source>
        <dbReference type="Proteomes" id="UP000694888"/>
    </source>
</evidence>
<evidence type="ECO:0000256" key="1">
    <source>
        <dbReference type="ARBA" id="ARBA00007347"/>
    </source>
</evidence>
<keyword evidence="4" id="KW-1185">Reference proteome</keyword>
<evidence type="ECO:0000313" key="5">
    <source>
        <dbReference type="RefSeq" id="XP_012946592.1"/>
    </source>
</evidence>
<keyword evidence="3" id="KW-0496">Mitochondrion</keyword>
<dbReference type="PANTHER" id="PTHR22977:SF5">
    <property type="entry name" value="COX ASSEMBLY MITOCHONDRIAL PROTEIN HOMOLOG"/>
    <property type="match status" value="1"/>
</dbReference>
<name>A0ABM1AFD2_APLCA</name>
<sequence length="130" mass="14638">MKTETRSSNIDEDFVLAKNLGGGPLGLGDPDDRSLRKAEREIMIPQKMKATAKSGRCSGVVREFGECAKEKGLMMPFLCRDKARDLEKCLTEAYTDPAFIKACTDQYLEERSEFRRTGVKAKEQKKDIVL</sequence>
<dbReference type="PROSITE" id="PS51808">
    <property type="entry name" value="CHCH"/>
    <property type="match status" value="1"/>
</dbReference>
<dbReference type="PANTHER" id="PTHR22977">
    <property type="entry name" value="COX ASSEMBLY MITOCHONDRIAL PROTEIN"/>
    <property type="match status" value="1"/>
</dbReference>
<dbReference type="GeneID" id="106014092"/>
<comment type="subcellular location">
    <subcellularLocation>
        <location evidence="3">Mitochondrion</location>
    </subcellularLocation>
</comment>
<keyword evidence="2" id="KW-1015">Disulfide bond</keyword>
<comment type="similarity">
    <text evidence="1 3">Belongs to the CMC family.</text>
</comment>